<dbReference type="PROSITE" id="PS01124">
    <property type="entry name" value="HTH_ARAC_FAMILY_2"/>
    <property type="match status" value="1"/>
</dbReference>
<dbReference type="SMART" id="SM00342">
    <property type="entry name" value="HTH_ARAC"/>
    <property type="match status" value="1"/>
</dbReference>
<gene>
    <name evidence="5" type="ORF">NK125_14080</name>
</gene>
<name>A0ABT1ECF8_9FIRM</name>
<dbReference type="Pfam" id="PF14526">
    <property type="entry name" value="Cass2"/>
    <property type="match status" value="1"/>
</dbReference>
<keyword evidence="1" id="KW-0805">Transcription regulation</keyword>
<dbReference type="InterPro" id="IPR010499">
    <property type="entry name" value="AraC_E-bd"/>
</dbReference>
<evidence type="ECO:0000256" key="3">
    <source>
        <dbReference type="ARBA" id="ARBA00023163"/>
    </source>
</evidence>
<dbReference type="PANTHER" id="PTHR47504:SF5">
    <property type="entry name" value="RIGHT ORIGIN-BINDING PROTEIN"/>
    <property type="match status" value="1"/>
</dbReference>
<dbReference type="PRINTS" id="PR00032">
    <property type="entry name" value="HTHARAC"/>
</dbReference>
<dbReference type="PANTHER" id="PTHR47504">
    <property type="entry name" value="RIGHT ORIGIN-BINDING PROTEIN"/>
    <property type="match status" value="1"/>
</dbReference>
<evidence type="ECO:0000256" key="1">
    <source>
        <dbReference type="ARBA" id="ARBA00023015"/>
    </source>
</evidence>
<dbReference type="RefSeq" id="WP_262067300.1">
    <property type="nucleotide sequence ID" value="NZ_JAMXOD010000030.1"/>
</dbReference>
<dbReference type="InterPro" id="IPR029441">
    <property type="entry name" value="Cass2"/>
</dbReference>
<reference evidence="5 6" key="1">
    <citation type="journal article" date="2022" name="Genome Biol. Evol.">
        <title>Host diet, physiology and behaviors set the stage for Lachnospiraceae cladogenesis.</title>
        <authorList>
            <person name="Vera-Ponce De Leon A."/>
            <person name="Schneider M."/>
            <person name="Jahnes B.C."/>
            <person name="Sadowski V."/>
            <person name="Camuy-Velez L.A."/>
            <person name="Duan J."/>
            <person name="Sabree Z.L."/>
        </authorList>
    </citation>
    <scope>NUCLEOTIDE SEQUENCE [LARGE SCALE GENOMIC DNA]</scope>
    <source>
        <strain evidence="5 6">PAL113</strain>
    </source>
</reference>
<dbReference type="InterPro" id="IPR011256">
    <property type="entry name" value="Reg_factor_effector_dom_sf"/>
</dbReference>
<dbReference type="SUPFAM" id="SSF55136">
    <property type="entry name" value="Probable bacterial effector-binding domain"/>
    <property type="match status" value="1"/>
</dbReference>
<evidence type="ECO:0000256" key="2">
    <source>
        <dbReference type="ARBA" id="ARBA00023125"/>
    </source>
</evidence>
<comment type="caution">
    <text evidence="5">The sequence shown here is derived from an EMBL/GenBank/DDBJ whole genome shotgun (WGS) entry which is preliminary data.</text>
</comment>
<dbReference type="Proteomes" id="UP001523566">
    <property type="component" value="Unassembled WGS sequence"/>
</dbReference>
<dbReference type="Gene3D" id="1.10.10.60">
    <property type="entry name" value="Homeodomain-like"/>
    <property type="match status" value="2"/>
</dbReference>
<dbReference type="InterPro" id="IPR050959">
    <property type="entry name" value="MarA-like"/>
</dbReference>
<dbReference type="InterPro" id="IPR020449">
    <property type="entry name" value="Tscrpt_reg_AraC-type_HTH"/>
</dbReference>
<keyword evidence="3" id="KW-0804">Transcription</keyword>
<organism evidence="5 6">
    <name type="scientific">Aequitasia blattaphilus</name>
    <dbReference type="NCBI Taxonomy" id="2949332"/>
    <lineage>
        <taxon>Bacteria</taxon>
        <taxon>Bacillati</taxon>
        <taxon>Bacillota</taxon>
        <taxon>Clostridia</taxon>
        <taxon>Lachnospirales</taxon>
        <taxon>Lachnospiraceae</taxon>
        <taxon>Aequitasia</taxon>
    </lineage>
</organism>
<protein>
    <submittedName>
        <fullName evidence="5">AraC family transcriptional regulator</fullName>
    </submittedName>
</protein>
<sequence length="285" mass="32631">MDWMEGIREAINYIEDNITTEITMEEIAKKACISPFYFQKGFAMLCGFTVGEYIRYRRLALAGSELVATDQKIIDIALKYGYDSPDSFTKAFTRFHGTTPTAVRKDGETIKSFVPLKIKFTLDGGYSMDYKIVNKDAFTVIGVSKTFLYENAKEEIPTFWTEHHQAGRGNVVAGMYGINLDDSMEGIEFEYLIADNYEAQKDIPEGYITKVIPQYTWAVFSCKGAMPNALQDTNRKIFEEWLPNCKDYEIAAGCCIEMYEDPSQYPKGTLDEDYYSEMWIPVKKK</sequence>
<feature type="domain" description="HTH araC/xylS-type" evidence="4">
    <location>
        <begin position="8"/>
        <end position="106"/>
    </location>
</feature>
<dbReference type="InterPro" id="IPR018060">
    <property type="entry name" value="HTH_AraC"/>
</dbReference>
<dbReference type="Gene3D" id="3.20.80.10">
    <property type="entry name" value="Regulatory factor, effector binding domain"/>
    <property type="match status" value="1"/>
</dbReference>
<dbReference type="InterPro" id="IPR009057">
    <property type="entry name" value="Homeodomain-like_sf"/>
</dbReference>
<proteinExistence type="predicted"/>
<keyword evidence="6" id="KW-1185">Reference proteome</keyword>
<dbReference type="SMART" id="SM00871">
    <property type="entry name" value="AraC_E_bind"/>
    <property type="match status" value="1"/>
</dbReference>
<accession>A0ABT1ECF8</accession>
<dbReference type="EMBL" id="JAMZFW010000030">
    <property type="protein sequence ID" value="MCP1103528.1"/>
    <property type="molecule type" value="Genomic_DNA"/>
</dbReference>
<dbReference type="SUPFAM" id="SSF46689">
    <property type="entry name" value="Homeodomain-like"/>
    <property type="match status" value="2"/>
</dbReference>
<evidence type="ECO:0000313" key="6">
    <source>
        <dbReference type="Proteomes" id="UP001523566"/>
    </source>
</evidence>
<evidence type="ECO:0000313" key="5">
    <source>
        <dbReference type="EMBL" id="MCP1103528.1"/>
    </source>
</evidence>
<dbReference type="Pfam" id="PF12833">
    <property type="entry name" value="HTH_18"/>
    <property type="match status" value="1"/>
</dbReference>
<keyword evidence="2" id="KW-0238">DNA-binding</keyword>
<evidence type="ECO:0000259" key="4">
    <source>
        <dbReference type="PROSITE" id="PS01124"/>
    </source>
</evidence>